<feature type="compositionally biased region" description="Low complexity" evidence="1">
    <location>
        <begin position="146"/>
        <end position="167"/>
    </location>
</feature>
<dbReference type="PANTHER" id="PTHR31865:SF3">
    <property type="entry name" value="PHOSPHODIESTERASE EPSILON-1, PUTATIVE (DUF1685)-RELATED"/>
    <property type="match status" value="1"/>
</dbReference>
<dbReference type="PANTHER" id="PTHR31865">
    <property type="entry name" value="OSJNBA0071G03.3 PROTEIN"/>
    <property type="match status" value="1"/>
</dbReference>
<accession>A0A6A3AHT0</accession>
<protein>
    <submittedName>
        <fullName evidence="2">Ankyrin repeat-containing protein</fullName>
    </submittedName>
</protein>
<feature type="region of interest" description="Disordered" evidence="1">
    <location>
        <begin position="144"/>
        <end position="173"/>
    </location>
</feature>
<evidence type="ECO:0000256" key="1">
    <source>
        <dbReference type="SAM" id="MobiDB-lite"/>
    </source>
</evidence>
<dbReference type="Pfam" id="PF07939">
    <property type="entry name" value="DUF1685"/>
    <property type="match status" value="1"/>
</dbReference>
<dbReference type="InterPro" id="IPR012881">
    <property type="entry name" value="DUF1685"/>
</dbReference>
<comment type="caution">
    <text evidence="2">The sequence shown here is derived from an EMBL/GenBank/DDBJ whole genome shotgun (WGS) entry which is preliminary data.</text>
</comment>
<name>A0A6A3AHT0_HIBSY</name>
<dbReference type="Proteomes" id="UP000436088">
    <property type="component" value="Unassembled WGS sequence"/>
</dbReference>
<reference evidence="2" key="1">
    <citation type="submission" date="2019-09" db="EMBL/GenBank/DDBJ databases">
        <title>Draft genome information of white flower Hibiscus syriacus.</title>
        <authorList>
            <person name="Kim Y.-M."/>
        </authorList>
    </citation>
    <scope>NUCLEOTIDE SEQUENCE [LARGE SCALE GENOMIC DNA]</scope>
    <source>
        <strain evidence="2">YM2019G1</strain>
    </source>
</reference>
<dbReference type="AlphaFoldDB" id="A0A6A3AHT0"/>
<dbReference type="EMBL" id="VEPZ02001007">
    <property type="protein sequence ID" value="KAE8702449.1"/>
    <property type="molecule type" value="Genomic_DNA"/>
</dbReference>
<organism evidence="2 3">
    <name type="scientific">Hibiscus syriacus</name>
    <name type="common">Rose of Sharon</name>
    <dbReference type="NCBI Taxonomy" id="106335"/>
    <lineage>
        <taxon>Eukaryota</taxon>
        <taxon>Viridiplantae</taxon>
        <taxon>Streptophyta</taxon>
        <taxon>Embryophyta</taxon>
        <taxon>Tracheophyta</taxon>
        <taxon>Spermatophyta</taxon>
        <taxon>Magnoliopsida</taxon>
        <taxon>eudicotyledons</taxon>
        <taxon>Gunneridae</taxon>
        <taxon>Pentapetalae</taxon>
        <taxon>rosids</taxon>
        <taxon>malvids</taxon>
        <taxon>Malvales</taxon>
        <taxon>Malvaceae</taxon>
        <taxon>Malvoideae</taxon>
        <taxon>Hibiscus</taxon>
    </lineage>
</organism>
<keyword evidence="3" id="KW-1185">Reference proteome</keyword>
<gene>
    <name evidence="2" type="ORF">F3Y22_tig00110482pilonHSYRG00080</name>
</gene>
<proteinExistence type="predicted"/>
<evidence type="ECO:0000313" key="2">
    <source>
        <dbReference type="EMBL" id="KAE8702449.1"/>
    </source>
</evidence>
<sequence>MPLNPVMKSNICLSKQLSMCETSRSIDWERRNRILRQERSRNTEEPLRMTALPSLMKNRRYLSKQLSMLETSRDIAWERRRRQILRQERGKNGIPEANGITDEDLNELKGCIELGFGFNEEAGQQLCNTLPALDLYFAVNRQLSPSPDSTPHSIRSSSISSLRGRSTASEDKAKALGASSGMLRDAVVLKSSLGCKNARETIPRNYPISGCRSNLNAEGKSEAEMEQLKTIGRELAMGSQGGFYQSKEFLDLVKSIGEDRSKAEEDRIVLGEIETFKRRVSEPDIPKRKVGLPHLAYSIFFNFLMQNGKIAPGDACASHIPSPKRSQRARKHPRIVRSYPVTMARPQYVHQSSSYRPVSGTFRILKTHFLCRPRAT</sequence>
<evidence type="ECO:0000313" key="3">
    <source>
        <dbReference type="Proteomes" id="UP000436088"/>
    </source>
</evidence>